<dbReference type="RefSeq" id="WP_040993057.1">
    <property type="nucleotide sequence ID" value="NZ_JTKH01000025.1"/>
</dbReference>
<gene>
    <name evidence="2" type="ORF">OJ16_19180</name>
</gene>
<dbReference type="InterPro" id="IPR001387">
    <property type="entry name" value="Cro/C1-type_HTH"/>
</dbReference>
<evidence type="ECO:0000259" key="1">
    <source>
        <dbReference type="PROSITE" id="PS50943"/>
    </source>
</evidence>
<dbReference type="CDD" id="cd00093">
    <property type="entry name" value="HTH_XRE"/>
    <property type="match status" value="1"/>
</dbReference>
<dbReference type="EMBL" id="JTKH01000025">
    <property type="protein sequence ID" value="KII75404.1"/>
    <property type="molecule type" value="Genomic_DNA"/>
</dbReference>
<dbReference type="Pfam" id="PF01381">
    <property type="entry name" value="HTH_3"/>
    <property type="match status" value="1"/>
</dbReference>
<proteinExistence type="predicted"/>
<dbReference type="InterPro" id="IPR010982">
    <property type="entry name" value="Lambda_DNA-bd_dom_sf"/>
</dbReference>
<dbReference type="OrthoDB" id="5891007at2"/>
<sequence>MIYNPTQLANQLKLIRTRDSITQAELAKRVGIKQSTLSNFENHPDTTQLKTVFKILQALGVGITIQEPNSGINSHNIDEVW</sequence>
<accession>A0A0C2NXC3</accession>
<dbReference type="Proteomes" id="UP000031672">
    <property type="component" value="Unassembled WGS sequence"/>
</dbReference>
<name>A0A0C2NXC3_9VIBR</name>
<comment type="caution">
    <text evidence="2">The sequence shown here is derived from an EMBL/GenBank/DDBJ whole genome shotgun (WGS) entry which is preliminary data.</text>
</comment>
<evidence type="ECO:0000313" key="2">
    <source>
        <dbReference type="EMBL" id="KII75404.1"/>
    </source>
</evidence>
<dbReference type="SUPFAM" id="SSF47413">
    <property type="entry name" value="lambda repressor-like DNA-binding domains"/>
    <property type="match status" value="1"/>
</dbReference>
<dbReference type="PROSITE" id="PS50943">
    <property type="entry name" value="HTH_CROC1"/>
    <property type="match status" value="1"/>
</dbReference>
<dbReference type="GO" id="GO:0003677">
    <property type="term" value="F:DNA binding"/>
    <property type="evidence" value="ECO:0007669"/>
    <property type="project" value="InterPro"/>
</dbReference>
<protein>
    <submittedName>
        <fullName evidence="2">Antitoxin</fullName>
    </submittedName>
</protein>
<accession>A0A0C2JBV0</accession>
<dbReference type="Gene3D" id="1.10.260.40">
    <property type="entry name" value="lambda repressor-like DNA-binding domains"/>
    <property type="match status" value="1"/>
</dbReference>
<dbReference type="SMART" id="SM00530">
    <property type="entry name" value="HTH_XRE"/>
    <property type="match status" value="1"/>
</dbReference>
<reference evidence="2 3" key="1">
    <citation type="submission" date="2014-11" db="EMBL/GenBank/DDBJ databases">
        <title>Draft Genome Sequence of Vibrio piscirenalis strains CECT 8603T and CECT 8604, two marine Gammaproteobacterium isolated from cultured gilthead sea bream (Sparus aurata).</title>
        <authorList>
            <person name="Arahal D.R."/>
            <person name="Rodrigo-Torres L."/>
            <person name="Lucena T."/>
            <person name="Pujalte M.J."/>
        </authorList>
    </citation>
    <scope>NUCLEOTIDE SEQUENCE [LARGE SCALE GENOMIC DNA]</scope>
    <source>
        <strain evidence="2 3">DCR 1-4-2</strain>
    </source>
</reference>
<dbReference type="NCBIfam" id="NF007271">
    <property type="entry name" value="PRK09726.1"/>
    <property type="match status" value="1"/>
</dbReference>
<feature type="domain" description="HTH cro/C1-type" evidence="1">
    <location>
        <begin position="12"/>
        <end position="66"/>
    </location>
</feature>
<evidence type="ECO:0000313" key="3">
    <source>
        <dbReference type="Proteomes" id="UP000031672"/>
    </source>
</evidence>
<dbReference type="STRING" id="1461322.OJ16_19180"/>
<dbReference type="AlphaFoldDB" id="A0A0C2NXC3"/>
<organism evidence="2 3">
    <name type="scientific">Vibrio renipiscarius</name>
    <dbReference type="NCBI Taxonomy" id="1461322"/>
    <lineage>
        <taxon>Bacteria</taxon>
        <taxon>Pseudomonadati</taxon>
        <taxon>Pseudomonadota</taxon>
        <taxon>Gammaproteobacteria</taxon>
        <taxon>Vibrionales</taxon>
        <taxon>Vibrionaceae</taxon>
        <taxon>Vibrio</taxon>
    </lineage>
</organism>
<keyword evidence="3" id="KW-1185">Reference proteome</keyword>